<gene>
    <name evidence="3" type="ORF">PCOR1329_LOCUS18741</name>
</gene>
<protein>
    <recommendedName>
        <fullName evidence="5">ADP,ATP carrier protein</fullName>
    </recommendedName>
</protein>
<keyword evidence="4" id="KW-1185">Reference proteome</keyword>
<feature type="compositionally biased region" description="Basic and acidic residues" evidence="1">
    <location>
        <begin position="166"/>
        <end position="189"/>
    </location>
</feature>
<feature type="transmembrane region" description="Helical" evidence="2">
    <location>
        <begin position="382"/>
        <end position="401"/>
    </location>
</feature>
<keyword evidence="2" id="KW-1133">Transmembrane helix</keyword>
<feature type="non-terminal residue" evidence="3">
    <location>
        <position position="426"/>
    </location>
</feature>
<organism evidence="3 4">
    <name type="scientific">Prorocentrum cordatum</name>
    <dbReference type="NCBI Taxonomy" id="2364126"/>
    <lineage>
        <taxon>Eukaryota</taxon>
        <taxon>Sar</taxon>
        <taxon>Alveolata</taxon>
        <taxon>Dinophyceae</taxon>
        <taxon>Prorocentrales</taxon>
        <taxon>Prorocentraceae</taxon>
        <taxon>Prorocentrum</taxon>
    </lineage>
</organism>
<accession>A0ABN9RBB9</accession>
<keyword evidence="2" id="KW-0812">Transmembrane</keyword>
<evidence type="ECO:0000256" key="2">
    <source>
        <dbReference type="SAM" id="Phobius"/>
    </source>
</evidence>
<feature type="transmembrane region" description="Helical" evidence="2">
    <location>
        <begin position="43"/>
        <end position="62"/>
    </location>
</feature>
<evidence type="ECO:0008006" key="5">
    <source>
        <dbReference type="Google" id="ProtNLM"/>
    </source>
</evidence>
<evidence type="ECO:0000313" key="3">
    <source>
        <dbReference type="EMBL" id="CAK0815462.1"/>
    </source>
</evidence>
<dbReference type="EMBL" id="CAUYUJ010005914">
    <property type="protein sequence ID" value="CAK0815462.1"/>
    <property type="molecule type" value="Genomic_DNA"/>
</dbReference>
<reference evidence="3" key="1">
    <citation type="submission" date="2023-10" db="EMBL/GenBank/DDBJ databases">
        <authorList>
            <person name="Chen Y."/>
            <person name="Shah S."/>
            <person name="Dougan E. K."/>
            <person name="Thang M."/>
            <person name="Chan C."/>
        </authorList>
    </citation>
    <scope>NUCLEOTIDE SEQUENCE [LARGE SCALE GENOMIC DNA]</scope>
</reference>
<evidence type="ECO:0000313" key="4">
    <source>
        <dbReference type="Proteomes" id="UP001189429"/>
    </source>
</evidence>
<proteinExistence type="predicted"/>
<keyword evidence="2" id="KW-0472">Membrane</keyword>
<dbReference type="Proteomes" id="UP001189429">
    <property type="component" value="Unassembled WGS sequence"/>
</dbReference>
<sequence length="426" mass="46206">MAVSKETLIYSYVFTFAVLLAVMTNTCQYFARHPPRKDTWWGCNGPLVLLSLATLFLLVAPLKNLVVNVCMQSFRQNGYDNTIEAALDFAYWPCFKHVQAYTVVAYVLMIWGTAMQVDIFSKFREGFPRGPLERRIPAAGPKTIPTAAAALAAEPPAGQAPGGILRGRDGDRFDHGQDETRGGREEKRRSSGASRADGRAGGERQKYVVAPSPLVVRDGEVSAVFIASKLRAGSFWFARPAKGRSSAAAAARALGTAIARRASGCVSWPLEVFAALRPEKSPTALRRQTLDWPPLRVAQHKAELMKVMERFGVDPTLPRDGQMTKQPSPAMIDAVAEPLNSTVYWLAAQPAVHGALVGLAATSGVRAISGAALGQDEVAPEVLLSLLLSLLFGFLSFLVFVPKARLALWSNWYPVACGPSRHPECV</sequence>
<feature type="transmembrane region" description="Helical" evidence="2">
    <location>
        <begin position="12"/>
        <end position="31"/>
    </location>
</feature>
<evidence type="ECO:0000256" key="1">
    <source>
        <dbReference type="SAM" id="MobiDB-lite"/>
    </source>
</evidence>
<comment type="caution">
    <text evidence="3">The sequence shown here is derived from an EMBL/GenBank/DDBJ whole genome shotgun (WGS) entry which is preliminary data.</text>
</comment>
<name>A0ABN9RBB9_9DINO</name>
<feature type="region of interest" description="Disordered" evidence="1">
    <location>
        <begin position="155"/>
        <end position="204"/>
    </location>
</feature>